<evidence type="ECO:0000313" key="2">
    <source>
        <dbReference type="Proteomes" id="UP000295788"/>
    </source>
</evidence>
<dbReference type="AlphaFoldDB" id="A0A4R3KM11"/>
<dbReference type="EMBL" id="SMAB01000001">
    <property type="protein sequence ID" value="TCS84486.1"/>
    <property type="molecule type" value="Genomic_DNA"/>
</dbReference>
<comment type="caution">
    <text evidence="1">The sequence shown here is derived from an EMBL/GenBank/DDBJ whole genome shotgun (WGS) entry which is preliminary data.</text>
</comment>
<protein>
    <recommendedName>
        <fullName evidence="3">Transposase</fullName>
    </recommendedName>
</protein>
<reference evidence="1 2" key="1">
    <citation type="submission" date="2019-03" db="EMBL/GenBank/DDBJ databases">
        <title>Genomic Encyclopedia of Type Strains, Phase IV (KMG-IV): sequencing the most valuable type-strain genomes for metagenomic binning, comparative biology and taxonomic classification.</title>
        <authorList>
            <person name="Goeker M."/>
        </authorList>
    </citation>
    <scope>NUCLEOTIDE SEQUENCE [LARGE SCALE GENOMIC DNA]</scope>
    <source>
        <strain evidence="1 2">DSM 23802</strain>
    </source>
</reference>
<dbReference type="RefSeq" id="WP_132766721.1">
    <property type="nucleotide sequence ID" value="NZ_SMAB01000001.1"/>
</dbReference>
<organism evidence="1 2">
    <name type="scientific">Tepidibacillus fermentans</name>
    <dbReference type="NCBI Taxonomy" id="1281767"/>
    <lineage>
        <taxon>Bacteria</taxon>
        <taxon>Bacillati</taxon>
        <taxon>Bacillota</taxon>
        <taxon>Bacilli</taxon>
        <taxon>Bacillales</taxon>
        <taxon>Bacillaceae</taxon>
        <taxon>Tepidibacillus</taxon>
    </lineage>
</organism>
<dbReference type="NCBIfam" id="NF047593">
    <property type="entry name" value="IS66_ISAeme5_TnpA"/>
    <property type="match status" value="1"/>
</dbReference>
<keyword evidence="2" id="KW-1185">Reference proteome</keyword>
<dbReference type="OrthoDB" id="9808061at2"/>
<sequence>MSDTPTKLSFQEWDELIEKYRNSGLSVIKWCEIHGFKPHQLRWQIKKRQKLNKNEQTIQWVPLHSSPIESSSRSISVKIGHAEITVSEGFNKELFAEVVYSLLSIC</sequence>
<proteinExistence type="predicted"/>
<gene>
    <name evidence="1" type="ORF">EDD72_101150</name>
</gene>
<evidence type="ECO:0000313" key="1">
    <source>
        <dbReference type="EMBL" id="TCS84486.1"/>
    </source>
</evidence>
<name>A0A4R3KM11_9BACI</name>
<dbReference type="Proteomes" id="UP000295788">
    <property type="component" value="Unassembled WGS sequence"/>
</dbReference>
<accession>A0A4R3KM11</accession>
<evidence type="ECO:0008006" key="3">
    <source>
        <dbReference type="Google" id="ProtNLM"/>
    </source>
</evidence>